<evidence type="ECO:0008006" key="5">
    <source>
        <dbReference type="Google" id="ProtNLM"/>
    </source>
</evidence>
<dbReference type="RefSeq" id="WP_345720144.1">
    <property type="nucleotide sequence ID" value="NZ_BAABRU010000001.1"/>
</dbReference>
<feature type="domain" description="DUF3696" evidence="1">
    <location>
        <begin position="388"/>
        <end position="436"/>
    </location>
</feature>
<dbReference type="SUPFAM" id="SSF52540">
    <property type="entry name" value="P-loop containing nucleoside triphosphate hydrolases"/>
    <property type="match status" value="1"/>
</dbReference>
<dbReference type="InterPro" id="IPR003959">
    <property type="entry name" value="ATPase_AAA_core"/>
</dbReference>
<dbReference type="EMBL" id="BAABRU010000001">
    <property type="protein sequence ID" value="GAA5526502.1"/>
    <property type="molecule type" value="Genomic_DNA"/>
</dbReference>
<proteinExistence type="predicted"/>
<dbReference type="InterPro" id="IPR014592">
    <property type="entry name" value="P-loop_UCP034888"/>
</dbReference>
<dbReference type="InterPro" id="IPR051396">
    <property type="entry name" value="Bact_Antivir_Def_Nuclease"/>
</dbReference>
<accession>A0ABP9WTH8</accession>
<gene>
    <name evidence="3" type="ORF">Hgul01_00275</name>
</gene>
<dbReference type="PANTHER" id="PTHR43581:SF2">
    <property type="entry name" value="EXCINUCLEASE ATPASE SUBUNIT"/>
    <property type="match status" value="1"/>
</dbReference>
<evidence type="ECO:0000259" key="1">
    <source>
        <dbReference type="Pfam" id="PF12476"/>
    </source>
</evidence>
<feature type="domain" description="ATPase AAA-type core" evidence="2">
    <location>
        <begin position="263"/>
        <end position="375"/>
    </location>
</feature>
<name>A0ABP9WTH8_9CHLR</name>
<dbReference type="Proteomes" id="UP001428290">
    <property type="component" value="Unassembled WGS sequence"/>
</dbReference>
<dbReference type="Gene3D" id="3.40.50.300">
    <property type="entry name" value="P-loop containing nucleotide triphosphate hydrolases"/>
    <property type="match status" value="1"/>
</dbReference>
<evidence type="ECO:0000313" key="3">
    <source>
        <dbReference type="EMBL" id="GAA5526502.1"/>
    </source>
</evidence>
<evidence type="ECO:0000259" key="2">
    <source>
        <dbReference type="Pfam" id="PF13304"/>
    </source>
</evidence>
<dbReference type="InterPro" id="IPR022532">
    <property type="entry name" value="DUF3696"/>
</dbReference>
<dbReference type="Pfam" id="PF13304">
    <property type="entry name" value="AAA_21"/>
    <property type="match status" value="1"/>
</dbReference>
<comment type="caution">
    <text evidence="3">The sequence shown here is derived from an EMBL/GenBank/DDBJ whole genome shotgun (WGS) entry which is preliminary data.</text>
</comment>
<dbReference type="InterPro" id="IPR027417">
    <property type="entry name" value="P-loop_NTPase"/>
</dbReference>
<organism evidence="3 4">
    <name type="scientific">Herpetosiphon gulosus</name>
    <dbReference type="NCBI Taxonomy" id="1973496"/>
    <lineage>
        <taxon>Bacteria</taxon>
        <taxon>Bacillati</taxon>
        <taxon>Chloroflexota</taxon>
        <taxon>Chloroflexia</taxon>
        <taxon>Herpetosiphonales</taxon>
        <taxon>Herpetosiphonaceae</taxon>
        <taxon>Herpetosiphon</taxon>
    </lineage>
</organism>
<protein>
    <recommendedName>
        <fullName evidence="5">DUF3696 domain-containing protein</fullName>
    </recommendedName>
</protein>
<sequence length="450" mass="51663">MITNLRFQHFKSWNDTGELRFAPLTGFFGSNSSGKTAILRFLLMLKQTVDSNDRQLFLELNGAYAELGSFEEVIFNNDINSELSFQMELDFVQKNNNFFHVMMLFVRLGSELSLVNQINIKSSLIFDKNTIILNKLLYSFGFPNGELGNFSFEKNINDEKYTYRSWLMESDRNTPEVKDIVLPRSKFYHFPYELLDKIPDLFAIYELPQIFEEQFRDVQYLGPIRHDPQRFYQWTGEIRSLGNRGEHAVLVLLADQKRDPEAKLAKQVASWLKDLGLIADFRLHQIAPNVDLHEVRVKIKPNAAEVLLTDVGFGVAQILPVLVLCASAKPGSTIILEQPEIHLHPVVQSNLADILIETIKRGVQIVLESHSEHLLHRLQRRIAEEVLSNTDTALYFCDMDDTGTSHAVPLDVDKYGNIRNWPKDFFGDEMADLAALSRETIRRKKAEAGR</sequence>
<reference evidence="3 4" key="1">
    <citation type="submission" date="2024-02" db="EMBL/GenBank/DDBJ databases">
        <title>Herpetosiphon gulosus NBRC 112829.</title>
        <authorList>
            <person name="Ichikawa N."/>
            <person name="Katano-Makiyama Y."/>
            <person name="Hidaka K."/>
        </authorList>
    </citation>
    <scope>NUCLEOTIDE SEQUENCE [LARGE SCALE GENOMIC DNA]</scope>
    <source>
        <strain evidence="3 4">NBRC 112829</strain>
    </source>
</reference>
<evidence type="ECO:0000313" key="4">
    <source>
        <dbReference type="Proteomes" id="UP001428290"/>
    </source>
</evidence>
<dbReference type="PANTHER" id="PTHR43581">
    <property type="entry name" value="ATP/GTP PHOSPHATASE"/>
    <property type="match status" value="1"/>
</dbReference>
<dbReference type="PIRSF" id="PIRSF034888">
    <property type="entry name" value="P-loop_UCP034888"/>
    <property type="match status" value="1"/>
</dbReference>
<dbReference type="Pfam" id="PF12476">
    <property type="entry name" value="DUF3696"/>
    <property type="match status" value="1"/>
</dbReference>
<keyword evidence="4" id="KW-1185">Reference proteome</keyword>